<keyword evidence="1" id="KW-0132">Cell division</keyword>
<evidence type="ECO:0000256" key="4">
    <source>
        <dbReference type="ARBA" id="ARBA00023306"/>
    </source>
</evidence>
<comment type="caution">
    <text evidence="5">The sequence shown here is derived from an EMBL/GenBank/DDBJ whole genome shotgun (WGS) entry which is preliminary data.</text>
</comment>
<keyword evidence="6" id="KW-1185">Reference proteome</keyword>
<evidence type="ECO:0000256" key="3">
    <source>
        <dbReference type="ARBA" id="ARBA00023242"/>
    </source>
</evidence>
<name>A0A1J8QZQ6_9AGAM</name>
<feature type="non-terminal residue" evidence="5">
    <location>
        <position position="98"/>
    </location>
</feature>
<dbReference type="STRING" id="180088.A0A1J8QZQ6"/>
<dbReference type="GO" id="GO:0005634">
    <property type="term" value="C:nucleus"/>
    <property type="evidence" value="ECO:0007669"/>
    <property type="project" value="TreeGrafter"/>
</dbReference>
<gene>
    <name evidence="5" type="ORF">AZE42_14136</name>
</gene>
<dbReference type="GO" id="GO:0051301">
    <property type="term" value="P:cell division"/>
    <property type="evidence" value="ECO:0007669"/>
    <property type="project" value="UniProtKB-KW"/>
</dbReference>
<proteinExistence type="predicted"/>
<evidence type="ECO:0000256" key="1">
    <source>
        <dbReference type="ARBA" id="ARBA00022618"/>
    </source>
</evidence>
<keyword evidence="4" id="KW-0131">Cell cycle</keyword>
<keyword evidence="3" id="KW-0539">Nucleus</keyword>
<dbReference type="InterPro" id="IPR027417">
    <property type="entry name" value="P-loop_NTPase"/>
</dbReference>
<reference evidence="5 6" key="1">
    <citation type="submission" date="2016-03" db="EMBL/GenBank/DDBJ databases">
        <title>Comparative genomics of the ectomycorrhizal sister species Rhizopogon vinicolor and Rhizopogon vesiculosus (Basidiomycota: Boletales) reveals a divergence of the mating type B locus.</title>
        <authorList>
            <person name="Mujic A.B."/>
            <person name="Kuo A."/>
            <person name="Tritt A."/>
            <person name="Lipzen A."/>
            <person name="Chen C."/>
            <person name="Johnson J."/>
            <person name="Sharma A."/>
            <person name="Barry K."/>
            <person name="Grigoriev I.V."/>
            <person name="Spatafora J.W."/>
        </authorList>
    </citation>
    <scope>NUCLEOTIDE SEQUENCE [LARGE SCALE GENOMIC DNA]</scope>
    <source>
        <strain evidence="5 6">AM-OR11-056</strain>
    </source>
</reference>
<organism evidence="5 6">
    <name type="scientific">Rhizopogon vesiculosus</name>
    <dbReference type="NCBI Taxonomy" id="180088"/>
    <lineage>
        <taxon>Eukaryota</taxon>
        <taxon>Fungi</taxon>
        <taxon>Dikarya</taxon>
        <taxon>Basidiomycota</taxon>
        <taxon>Agaricomycotina</taxon>
        <taxon>Agaricomycetes</taxon>
        <taxon>Agaricomycetidae</taxon>
        <taxon>Boletales</taxon>
        <taxon>Suillineae</taxon>
        <taxon>Rhizopogonaceae</taxon>
        <taxon>Rhizopogon</taxon>
    </lineage>
</organism>
<keyword evidence="2" id="KW-0498">Mitosis</keyword>
<dbReference type="PANTHER" id="PTHR18937">
    <property type="entry name" value="STRUCTURAL MAINTENANCE OF CHROMOSOMES SMC FAMILY MEMBER"/>
    <property type="match status" value="1"/>
</dbReference>
<sequence length="98" mass="11349">ARDQFNDVKRRRYLNSLTVLERHSHLATRCELFNKAYNHISDRIDQVYKDLTKGKASPMGGVAYLSLEDSEEPYNAGIKYHAMPPMKRFRDMEQLSGG</sequence>
<evidence type="ECO:0000256" key="2">
    <source>
        <dbReference type="ARBA" id="ARBA00022776"/>
    </source>
</evidence>
<evidence type="ECO:0000313" key="5">
    <source>
        <dbReference type="EMBL" id="OJA18897.1"/>
    </source>
</evidence>
<dbReference type="PANTHER" id="PTHR18937:SF12">
    <property type="entry name" value="STRUCTURAL MAINTENANCE OF CHROMOSOMES PROTEIN"/>
    <property type="match status" value="1"/>
</dbReference>
<dbReference type="EMBL" id="LVVM01001274">
    <property type="protein sequence ID" value="OJA18897.1"/>
    <property type="molecule type" value="Genomic_DNA"/>
</dbReference>
<evidence type="ECO:0000313" key="6">
    <source>
        <dbReference type="Proteomes" id="UP000183567"/>
    </source>
</evidence>
<dbReference type="OrthoDB" id="5575062at2759"/>
<dbReference type="GO" id="GO:0007062">
    <property type="term" value="P:sister chromatid cohesion"/>
    <property type="evidence" value="ECO:0007669"/>
    <property type="project" value="TreeGrafter"/>
</dbReference>
<accession>A0A1J8QZQ6</accession>
<dbReference type="AlphaFoldDB" id="A0A1J8QZQ6"/>
<dbReference type="Proteomes" id="UP000183567">
    <property type="component" value="Unassembled WGS sequence"/>
</dbReference>
<dbReference type="GO" id="GO:0003677">
    <property type="term" value="F:DNA binding"/>
    <property type="evidence" value="ECO:0007669"/>
    <property type="project" value="TreeGrafter"/>
</dbReference>
<feature type="non-terminal residue" evidence="5">
    <location>
        <position position="1"/>
    </location>
</feature>
<dbReference type="Gene3D" id="3.40.50.300">
    <property type="entry name" value="P-loop containing nucleotide triphosphate hydrolases"/>
    <property type="match status" value="1"/>
</dbReference>
<protein>
    <submittedName>
        <fullName evidence="5">Uncharacterized protein</fullName>
    </submittedName>
</protein>
<dbReference type="GO" id="GO:0008278">
    <property type="term" value="C:cohesin complex"/>
    <property type="evidence" value="ECO:0007669"/>
    <property type="project" value="TreeGrafter"/>
</dbReference>